<feature type="transmembrane region" description="Helical" evidence="1">
    <location>
        <begin position="12"/>
        <end position="31"/>
    </location>
</feature>
<keyword evidence="1" id="KW-0472">Membrane</keyword>
<reference evidence="2 3" key="1">
    <citation type="submission" date="2020-08" db="EMBL/GenBank/DDBJ databases">
        <title>Cohnella phylogeny.</title>
        <authorList>
            <person name="Dunlap C."/>
        </authorList>
    </citation>
    <scope>NUCLEOTIDE SEQUENCE [LARGE SCALE GENOMIC DNA]</scope>
    <source>
        <strain evidence="2 3">DSM 25241</strain>
    </source>
</reference>
<name>A0A841SU18_9BACL</name>
<sequence length="307" mass="34268">MDKRLARTDILFVLGFLFMLVVAVGAFFYGVKVGTERAESAQAQEEKPATAGAETSPNAYSLQDLVSFYHTVFLPYREFMSEWQSAEQKWLSVESADRSSSIKELVKLANAQYESAKIAYIPPVSPLLQEAQDSYLKSLKLYTNSLSSFAASANEGTGSILLGQIRKDAFYKEAVNMALEGQTEYYNAMAKWAAIVDMTVPYDAEYETLVELSKWKTLPLISKNLLSAKYLQEQALSESFLPQDLTARIDSFLASGQAETMKLKTMGSVADILTRTDAVRDGDFLQLKSRFYGSQMLPQLPFFSPDK</sequence>
<accession>A0A841SU18</accession>
<gene>
    <name evidence="2" type="ORF">H7B67_15000</name>
</gene>
<proteinExistence type="predicted"/>
<dbReference type="RefSeq" id="WP_185120656.1">
    <property type="nucleotide sequence ID" value="NZ_JACJVQ010000013.1"/>
</dbReference>
<comment type="caution">
    <text evidence="2">The sequence shown here is derived from an EMBL/GenBank/DDBJ whole genome shotgun (WGS) entry which is preliminary data.</text>
</comment>
<dbReference type="EMBL" id="JACJVQ010000013">
    <property type="protein sequence ID" value="MBB6635424.1"/>
    <property type="molecule type" value="Genomic_DNA"/>
</dbReference>
<evidence type="ECO:0000313" key="3">
    <source>
        <dbReference type="Proteomes" id="UP000535838"/>
    </source>
</evidence>
<organism evidence="2 3">
    <name type="scientific">Cohnella thailandensis</name>
    <dbReference type="NCBI Taxonomy" id="557557"/>
    <lineage>
        <taxon>Bacteria</taxon>
        <taxon>Bacillati</taxon>
        <taxon>Bacillota</taxon>
        <taxon>Bacilli</taxon>
        <taxon>Bacillales</taxon>
        <taxon>Paenibacillaceae</taxon>
        <taxon>Cohnella</taxon>
    </lineage>
</organism>
<dbReference type="AlphaFoldDB" id="A0A841SU18"/>
<evidence type="ECO:0000313" key="2">
    <source>
        <dbReference type="EMBL" id="MBB6635424.1"/>
    </source>
</evidence>
<keyword evidence="1" id="KW-0812">Transmembrane</keyword>
<dbReference type="Proteomes" id="UP000535838">
    <property type="component" value="Unassembled WGS sequence"/>
</dbReference>
<keyword evidence="1" id="KW-1133">Transmembrane helix</keyword>
<protein>
    <submittedName>
        <fullName evidence="2">Uncharacterized protein</fullName>
    </submittedName>
</protein>
<evidence type="ECO:0000256" key="1">
    <source>
        <dbReference type="SAM" id="Phobius"/>
    </source>
</evidence>
<keyword evidence="3" id="KW-1185">Reference proteome</keyword>